<organism evidence="3 4">
    <name type="scientific">Prauserella alba</name>
    <dbReference type="NCBI Taxonomy" id="176898"/>
    <lineage>
        <taxon>Bacteria</taxon>
        <taxon>Bacillati</taxon>
        <taxon>Actinomycetota</taxon>
        <taxon>Actinomycetes</taxon>
        <taxon>Pseudonocardiales</taxon>
        <taxon>Pseudonocardiaceae</taxon>
        <taxon>Prauserella</taxon>
    </lineage>
</organism>
<protein>
    <submittedName>
        <fullName evidence="3">MCE family protein</fullName>
    </submittedName>
</protein>
<dbReference type="PANTHER" id="PTHR33371">
    <property type="entry name" value="INTERMEMBRANE PHOSPHOLIPID TRANSPORT SYSTEM BINDING PROTEIN MLAD-RELATED"/>
    <property type="match status" value="1"/>
</dbReference>
<feature type="domain" description="Mce/MlaD" evidence="1">
    <location>
        <begin position="47"/>
        <end position="120"/>
    </location>
</feature>
<dbReference type="Proteomes" id="UP001500467">
    <property type="component" value="Unassembled WGS sequence"/>
</dbReference>
<evidence type="ECO:0000259" key="1">
    <source>
        <dbReference type="Pfam" id="PF02470"/>
    </source>
</evidence>
<evidence type="ECO:0000313" key="3">
    <source>
        <dbReference type="EMBL" id="GAA1194022.1"/>
    </source>
</evidence>
<dbReference type="Pfam" id="PF02470">
    <property type="entry name" value="MlaD"/>
    <property type="match status" value="1"/>
</dbReference>
<reference evidence="3 4" key="1">
    <citation type="journal article" date="2019" name="Int. J. Syst. Evol. Microbiol.">
        <title>The Global Catalogue of Microorganisms (GCM) 10K type strain sequencing project: providing services to taxonomists for standard genome sequencing and annotation.</title>
        <authorList>
            <consortium name="The Broad Institute Genomics Platform"/>
            <consortium name="The Broad Institute Genome Sequencing Center for Infectious Disease"/>
            <person name="Wu L."/>
            <person name="Ma J."/>
        </authorList>
    </citation>
    <scope>NUCLEOTIDE SEQUENCE [LARGE SCALE GENOMIC DNA]</scope>
    <source>
        <strain evidence="3 4">JCM 13022</strain>
    </source>
</reference>
<dbReference type="RefSeq" id="WP_253854069.1">
    <property type="nucleotide sequence ID" value="NZ_BAAALM010000002.1"/>
</dbReference>
<dbReference type="InterPro" id="IPR024516">
    <property type="entry name" value="Mce_C"/>
</dbReference>
<dbReference type="Pfam" id="PF11887">
    <property type="entry name" value="Mce4_CUP1"/>
    <property type="match status" value="1"/>
</dbReference>
<sequence>MSRLRTLVSALTRRGPVFSGVAGALVLALLVASAVAIPQLRFHADTAEFTAEFGNAAGLAAGDQVHVAGVPAGRVVAVDLAGNHVDVRFRLDEVQPLGSTSSASVKLATVLGTRYLAVQPRGAGELADATIPRQRTSVPYSLGDLAGDAHGTTEKLDTAQLRSMISTLSDAAPDGEVLGDALRGIRRAARIVGDRGEQFQQLLGGIRTLTSTLAGQRGHLTQLLGDAELVAGTLSRRRETIRTLVREVDTLTAALEKVIRENQPAFSPLLSDLHSITTTLKRHDRTISRSLAKLGPVSRYVTNATGNGPWGDVSGPDGPLPDNLLCVAALVEGCR</sequence>
<gene>
    <name evidence="3" type="ORF">GCM10009675_05980</name>
</gene>
<feature type="domain" description="Mammalian cell entry C-terminal" evidence="2">
    <location>
        <begin position="127"/>
        <end position="307"/>
    </location>
</feature>
<proteinExistence type="predicted"/>
<dbReference type="PANTHER" id="PTHR33371:SF18">
    <property type="entry name" value="MCE-FAMILY PROTEIN MCE3C"/>
    <property type="match status" value="1"/>
</dbReference>
<comment type="caution">
    <text evidence="3">The sequence shown here is derived from an EMBL/GenBank/DDBJ whole genome shotgun (WGS) entry which is preliminary data.</text>
</comment>
<dbReference type="InterPro" id="IPR005693">
    <property type="entry name" value="Mce"/>
</dbReference>
<accession>A0ABN1V453</accession>
<dbReference type="InterPro" id="IPR003399">
    <property type="entry name" value="Mce/MlaD"/>
</dbReference>
<evidence type="ECO:0000313" key="4">
    <source>
        <dbReference type="Proteomes" id="UP001500467"/>
    </source>
</evidence>
<dbReference type="InterPro" id="IPR052336">
    <property type="entry name" value="MlaD_Phospholipid_Transporter"/>
</dbReference>
<name>A0ABN1V453_9PSEU</name>
<dbReference type="NCBIfam" id="TIGR00996">
    <property type="entry name" value="Mtu_fam_mce"/>
    <property type="match status" value="1"/>
</dbReference>
<keyword evidence="4" id="KW-1185">Reference proteome</keyword>
<evidence type="ECO:0000259" key="2">
    <source>
        <dbReference type="Pfam" id="PF11887"/>
    </source>
</evidence>
<dbReference type="EMBL" id="BAAALM010000002">
    <property type="protein sequence ID" value="GAA1194022.1"/>
    <property type="molecule type" value="Genomic_DNA"/>
</dbReference>